<dbReference type="Proteomes" id="UP000187209">
    <property type="component" value="Unassembled WGS sequence"/>
</dbReference>
<evidence type="ECO:0000259" key="10">
    <source>
        <dbReference type="PROSITE" id="PS50262"/>
    </source>
</evidence>
<keyword evidence="2 8" id="KW-0812">Transmembrane</keyword>
<dbReference type="GO" id="GO:0005886">
    <property type="term" value="C:plasma membrane"/>
    <property type="evidence" value="ECO:0007669"/>
    <property type="project" value="TreeGrafter"/>
</dbReference>
<accession>A0A1R2C8B1</accession>
<comment type="caution">
    <text evidence="11">The sequence shown here is derived from an EMBL/GenBank/DDBJ whole genome shotgun (WGS) entry which is preliminary data.</text>
</comment>
<feature type="transmembrane region" description="Helical" evidence="8">
    <location>
        <begin position="113"/>
        <end position="132"/>
    </location>
</feature>
<sequence>MASMEKSTFITLIVLNALSIILCLFAIVIYIIAKPLRNYAFKLVFWMNLADLLRSISQIIPKFYRQSYEICQILGFFHVFSSIFSLYWALVIAITIYQVLVKQILDVEKYYKYWFGFSLSISSICGIIPIFLNDISYLHEKCTINESFKGMITKFSEFYIPAFIITIINTVIFYKVYIVLKEEDEVIISKDKNDAKRLFYYPIILVIAIIPSMIENILSFFNFESGDLEFISELTWALQCILNSACYTLTKPIKAYISSICKNKKSFLFEGSELNNESITLENFL</sequence>
<dbReference type="PROSITE" id="PS50261">
    <property type="entry name" value="G_PROTEIN_RECEP_F2_4"/>
    <property type="match status" value="1"/>
</dbReference>
<reference evidence="11 12" key="1">
    <citation type="submission" date="2016-11" db="EMBL/GenBank/DDBJ databases">
        <title>The macronuclear genome of Stentor coeruleus: a giant cell with tiny introns.</title>
        <authorList>
            <person name="Slabodnick M."/>
            <person name="Ruby J.G."/>
            <person name="Reiff S.B."/>
            <person name="Swart E.C."/>
            <person name="Gosai S."/>
            <person name="Prabakaran S."/>
            <person name="Witkowska E."/>
            <person name="Larue G.E."/>
            <person name="Fisher S."/>
            <person name="Freeman R.M."/>
            <person name="Gunawardena J."/>
            <person name="Chu W."/>
            <person name="Stover N.A."/>
            <person name="Gregory B.D."/>
            <person name="Nowacki M."/>
            <person name="Derisi J."/>
            <person name="Roy S.W."/>
            <person name="Marshall W.F."/>
            <person name="Sood P."/>
        </authorList>
    </citation>
    <scope>NUCLEOTIDE SEQUENCE [LARGE SCALE GENOMIC DNA]</scope>
    <source>
        <strain evidence="11">WM001</strain>
    </source>
</reference>
<feature type="transmembrane region" description="Helical" evidence="8">
    <location>
        <begin position="158"/>
        <end position="178"/>
    </location>
</feature>
<dbReference type="SUPFAM" id="SSF81321">
    <property type="entry name" value="Family A G protein-coupled receptor-like"/>
    <property type="match status" value="1"/>
</dbReference>
<dbReference type="OrthoDB" id="305052at2759"/>
<feature type="transmembrane region" description="Helical" evidence="8">
    <location>
        <begin position="76"/>
        <end position="101"/>
    </location>
</feature>
<feature type="domain" description="G-protein coupled receptors family 1 profile" evidence="10">
    <location>
        <begin position="22"/>
        <end position="247"/>
    </location>
</feature>
<dbReference type="PANTHER" id="PTHR23112">
    <property type="entry name" value="G PROTEIN-COUPLED RECEPTOR 157-RELATED"/>
    <property type="match status" value="1"/>
</dbReference>
<evidence type="ECO:0000313" key="11">
    <source>
        <dbReference type="EMBL" id="OMJ85185.1"/>
    </source>
</evidence>
<gene>
    <name evidence="11" type="ORF">SteCoe_13580</name>
</gene>
<feature type="domain" description="G-protein coupled receptors family 2 profile 2" evidence="9">
    <location>
        <begin position="8"/>
        <end position="243"/>
    </location>
</feature>
<evidence type="ECO:0000256" key="3">
    <source>
        <dbReference type="ARBA" id="ARBA00022989"/>
    </source>
</evidence>
<dbReference type="PRINTS" id="PR02000">
    <property type="entry name" value="GCR1PLANT"/>
</dbReference>
<dbReference type="PRINTS" id="PR02001">
    <property type="entry name" value="GCR1CAMPR"/>
</dbReference>
<evidence type="ECO:0000259" key="9">
    <source>
        <dbReference type="PROSITE" id="PS50261"/>
    </source>
</evidence>
<keyword evidence="7" id="KW-0807">Transducer</keyword>
<dbReference type="InterPro" id="IPR017452">
    <property type="entry name" value="GPCR_Rhodpsn_7TM"/>
</dbReference>
<dbReference type="InterPro" id="IPR017981">
    <property type="entry name" value="GPCR_2-like_7TM"/>
</dbReference>
<organism evidence="11 12">
    <name type="scientific">Stentor coeruleus</name>
    <dbReference type="NCBI Taxonomy" id="5963"/>
    <lineage>
        <taxon>Eukaryota</taxon>
        <taxon>Sar</taxon>
        <taxon>Alveolata</taxon>
        <taxon>Ciliophora</taxon>
        <taxon>Postciliodesmatophora</taxon>
        <taxon>Heterotrichea</taxon>
        <taxon>Heterotrichida</taxon>
        <taxon>Stentoridae</taxon>
        <taxon>Stentor</taxon>
    </lineage>
</organism>
<evidence type="ECO:0000256" key="7">
    <source>
        <dbReference type="ARBA" id="ARBA00023224"/>
    </source>
</evidence>
<dbReference type="GO" id="GO:0007166">
    <property type="term" value="P:cell surface receptor signaling pathway"/>
    <property type="evidence" value="ECO:0007669"/>
    <property type="project" value="InterPro"/>
</dbReference>
<dbReference type="EMBL" id="MPUH01000245">
    <property type="protein sequence ID" value="OMJ85185.1"/>
    <property type="molecule type" value="Genomic_DNA"/>
</dbReference>
<dbReference type="PROSITE" id="PS50262">
    <property type="entry name" value="G_PROTEIN_RECEP_F1_2"/>
    <property type="match status" value="1"/>
</dbReference>
<dbReference type="PANTHER" id="PTHR23112:SF0">
    <property type="entry name" value="TRANSMEMBRANE PROTEIN 116"/>
    <property type="match status" value="1"/>
</dbReference>
<keyword evidence="12" id="KW-1185">Reference proteome</keyword>
<dbReference type="AlphaFoldDB" id="A0A1R2C8B1"/>
<feature type="transmembrane region" description="Helical" evidence="8">
    <location>
        <begin position="198"/>
        <end position="218"/>
    </location>
</feature>
<evidence type="ECO:0000256" key="2">
    <source>
        <dbReference type="ARBA" id="ARBA00022692"/>
    </source>
</evidence>
<dbReference type="InterPro" id="IPR022340">
    <property type="entry name" value="GPCR_GCR1_put"/>
</dbReference>
<evidence type="ECO:0000256" key="5">
    <source>
        <dbReference type="ARBA" id="ARBA00023136"/>
    </source>
</evidence>
<keyword evidence="6" id="KW-0675">Receptor</keyword>
<evidence type="ECO:0000313" key="12">
    <source>
        <dbReference type="Proteomes" id="UP000187209"/>
    </source>
</evidence>
<dbReference type="Pfam" id="PF05462">
    <property type="entry name" value="Dicty_CAR"/>
    <property type="match status" value="1"/>
</dbReference>
<name>A0A1R2C8B1_9CILI</name>
<feature type="transmembrane region" description="Helical" evidence="8">
    <location>
        <begin position="12"/>
        <end position="33"/>
    </location>
</feature>
<evidence type="ECO:0000256" key="1">
    <source>
        <dbReference type="ARBA" id="ARBA00004141"/>
    </source>
</evidence>
<evidence type="ECO:0000256" key="4">
    <source>
        <dbReference type="ARBA" id="ARBA00023040"/>
    </source>
</evidence>
<keyword evidence="5 8" id="KW-0472">Membrane</keyword>
<evidence type="ECO:0008006" key="13">
    <source>
        <dbReference type="Google" id="ProtNLM"/>
    </source>
</evidence>
<dbReference type="InterPro" id="IPR022343">
    <property type="entry name" value="GCR1-cAMP_receptor"/>
</dbReference>
<evidence type="ECO:0000256" key="8">
    <source>
        <dbReference type="SAM" id="Phobius"/>
    </source>
</evidence>
<protein>
    <recommendedName>
        <fullName evidence="13">G-protein coupled receptors family 1 profile domain-containing protein</fullName>
    </recommendedName>
</protein>
<comment type="subcellular location">
    <subcellularLocation>
        <location evidence="1">Membrane</location>
        <topology evidence="1">Multi-pass membrane protein</topology>
    </subcellularLocation>
</comment>
<proteinExistence type="predicted"/>
<evidence type="ECO:0000256" key="6">
    <source>
        <dbReference type="ARBA" id="ARBA00023170"/>
    </source>
</evidence>
<keyword evidence="3 8" id="KW-1133">Transmembrane helix</keyword>
<keyword evidence="4" id="KW-0297">G-protein coupled receptor</keyword>
<dbReference type="GO" id="GO:0007189">
    <property type="term" value="P:adenylate cyclase-activating G protein-coupled receptor signaling pathway"/>
    <property type="evidence" value="ECO:0007669"/>
    <property type="project" value="TreeGrafter"/>
</dbReference>
<dbReference type="Gene3D" id="1.20.1070.10">
    <property type="entry name" value="Rhodopsin 7-helix transmembrane proteins"/>
    <property type="match status" value="1"/>
</dbReference>
<dbReference type="GO" id="GO:0004930">
    <property type="term" value="F:G protein-coupled receptor activity"/>
    <property type="evidence" value="ECO:0007669"/>
    <property type="project" value="UniProtKB-KW"/>
</dbReference>